<dbReference type="PROSITE" id="PS50835">
    <property type="entry name" value="IG_LIKE"/>
    <property type="match status" value="2"/>
</dbReference>
<keyword evidence="2" id="KW-0472">Membrane</keyword>
<dbReference type="InterPro" id="IPR013783">
    <property type="entry name" value="Ig-like_fold"/>
</dbReference>
<reference evidence="4 5" key="1">
    <citation type="submission" date="2021-07" db="EMBL/GenBank/DDBJ databases">
        <authorList>
            <person name="Imarazene B."/>
            <person name="Zahm M."/>
            <person name="Klopp C."/>
            <person name="Cabau C."/>
            <person name="Beille S."/>
            <person name="Jouanno E."/>
            <person name="Castinel A."/>
            <person name="Lluch J."/>
            <person name="Gil L."/>
            <person name="Kuchtly C."/>
            <person name="Lopez Roques C."/>
            <person name="Donnadieu C."/>
            <person name="Parrinello H."/>
            <person name="Journot L."/>
            <person name="Du K."/>
            <person name="Schartl M."/>
            <person name="Retaux S."/>
            <person name="Guiguen Y."/>
        </authorList>
    </citation>
    <scope>NUCLEOTIDE SEQUENCE [LARGE SCALE GENOMIC DNA]</scope>
    <source>
        <strain evidence="4">Pach_M1</strain>
        <tissue evidence="4">Testis</tissue>
    </source>
</reference>
<feature type="domain" description="Ig-like" evidence="3">
    <location>
        <begin position="34"/>
        <end position="119"/>
    </location>
</feature>
<evidence type="ECO:0000259" key="3">
    <source>
        <dbReference type="PROSITE" id="PS50835"/>
    </source>
</evidence>
<sequence>SLAHSNSLIHCWYFFCYLTVFILLKIILLILAAPQFTRQPSDVAADIGSNVTLTCHAQGHPEPRITWRREDNTAFSSRMSILEDGTLLILASVSPLDNGEYTCTAVNDAGSTEKKYQLKYTCSSTSFSSVPPDVRDKGLPANVSVVMNQPTSFLQCVATGVPAPSITWLKDGRPVDTTQGLIKVCSFQKPCASKALC</sequence>
<name>A0A8T2MDM5_ASTMX</name>
<dbReference type="SUPFAM" id="SSF48726">
    <property type="entry name" value="Immunoglobulin"/>
    <property type="match status" value="2"/>
</dbReference>
<dbReference type="SMART" id="SM00408">
    <property type="entry name" value="IGc2"/>
    <property type="match status" value="1"/>
</dbReference>
<accession>A0A8T2MDM5</accession>
<dbReference type="FunFam" id="2.60.40.10:FF:000612">
    <property type="entry name" value="palladin isoform X1"/>
    <property type="match status" value="1"/>
</dbReference>
<keyword evidence="2" id="KW-0812">Transmembrane</keyword>
<dbReference type="InterPro" id="IPR036179">
    <property type="entry name" value="Ig-like_dom_sf"/>
</dbReference>
<dbReference type="PANTHER" id="PTHR10075:SF14">
    <property type="entry name" value="CELL ADHESION MOLECULE DSCAM2-RELATED"/>
    <property type="match status" value="1"/>
</dbReference>
<comment type="caution">
    <text evidence="4">The sequence shown here is derived from an EMBL/GenBank/DDBJ whole genome shotgun (WGS) entry which is preliminary data.</text>
</comment>
<dbReference type="PANTHER" id="PTHR10075">
    <property type="entry name" value="BASIGIN RELATED"/>
    <property type="match status" value="1"/>
</dbReference>
<organism evidence="4 5">
    <name type="scientific">Astyanax mexicanus</name>
    <name type="common">Blind cave fish</name>
    <name type="synonym">Astyanax fasciatus mexicanus</name>
    <dbReference type="NCBI Taxonomy" id="7994"/>
    <lineage>
        <taxon>Eukaryota</taxon>
        <taxon>Metazoa</taxon>
        <taxon>Chordata</taxon>
        <taxon>Craniata</taxon>
        <taxon>Vertebrata</taxon>
        <taxon>Euteleostomi</taxon>
        <taxon>Actinopterygii</taxon>
        <taxon>Neopterygii</taxon>
        <taxon>Teleostei</taxon>
        <taxon>Ostariophysi</taxon>
        <taxon>Characiformes</taxon>
        <taxon>Characoidei</taxon>
        <taxon>Acestrorhamphidae</taxon>
        <taxon>Acestrorhamphinae</taxon>
        <taxon>Astyanax</taxon>
    </lineage>
</organism>
<dbReference type="InterPro" id="IPR003598">
    <property type="entry name" value="Ig_sub2"/>
</dbReference>
<evidence type="ECO:0000256" key="1">
    <source>
        <dbReference type="ARBA" id="ARBA00023319"/>
    </source>
</evidence>
<dbReference type="SMART" id="SM00409">
    <property type="entry name" value="IG"/>
    <property type="match status" value="1"/>
</dbReference>
<keyword evidence="2" id="KW-1133">Transmembrane helix</keyword>
<dbReference type="EMBL" id="JAICCE010000001">
    <property type="protein sequence ID" value="KAG9282468.1"/>
    <property type="molecule type" value="Genomic_DNA"/>
</dbReference>
<evidence type="ECO:0000256" key="2">
    <source>
        <dbReference type="SAM" id="Phobius"/>
    </source>
</evidence>
<dbReference type="OrthoDB" id="10026202at2759"/>
<gene>
    <name evidence="4" type="primary">HMCN1</name>
    <name evidence="4" type="ORF">AMEX_G1135</name>
</gene>
<evidence type="ECO:0000313" key="4">
    <source>
        <dbReference type="EMBL" id="KAG9282468.1"/>
    </source>
</evidence>
<feature type="non-terminal residue" evidence="4">
    <location>
        <position position="1"/>
    </location>
</feature>
<evidence type="ECO:0000313" key="5">
    <source>
        <dbReference type="Proteomes" id="UP000752171"/>
    </source>
</evidence>
<dbReference type="InterPro" id="IPR007110">
    <property type="entry name" value="Ig-like_dom"/>
</dbReference>
<proteinExistence type="predicted"/>
<dbReference type="InterPro" id="IPR003599">
    <property type="entry name" value="Ig_sub"/>
</dbReference>
<protein>
    <submittedName>
        <fullName evidence="4">Hemicentin-1</fullName>
    </submittedName>
</protein>
<keyword evidence="1" id="KW-0393">Immunoglobulin domain</keyword>
<dbReference type="InterPro" id="IPR013098">
    <property type="entry name" value="Ig_I-set"/>
</dbReference>
<dbReference type="AlphaFoldDB" id="A0A8T2MDM5"/>
<dbReference type="Proteomes" id="UP000752171">
    <property type="component" value="Unassembled WGS sequence"/>
</dbReference>
<dbReference type="Gene3D" id="2.60.40.10">
    <property type="entry name" value="Immunoglobulins"/>
    <property type="match status" value="2"/>
</dbReference>
<feature type="domain" description="Ig-like" evidence="3">
    <location>
        <begin position="132"/>
        <end position="197"/>
    </location>
</feature>
<dbReference type="Pfam" id="PF07679">
    <property type="entry name" value="I-set"/>
    <property type="match status" value="1"/>
</dbReference>
<feature type="transmembrane region" description="Helical" evidence="2">
    <location>
        <begin position="12"/>
        <end position="32"/>
    </location>
</feature>